<feature type="chain" id="PRO_5002063595" evidence="2">
    <location>
        <begin position="25"/>
        <end position="113"/>
    </location>
</feature>
<feature type="signal peptide" evidence="2">
    <location>
        <begin position="1"/>
        <end position="24"/>
    </location>
</feature>
<feature type="region of interest" description="Disordered" evidence="1">
    <location>
        <begin position="18"/>
        <end position="93"/>
    </location>
</feature>
<reference evidence="3" key="1">
    <citation type="submission" date="2014-09" db="EMBL/GenBank/DDBJ databases">
        <authorList>
            <person name="Magalhaes I.L.F."/>
            <person name="Oliveira U."/>
            <person name="Santos F.R."/>
            <person name="Vidigal T.H.D.A."/>
            <person name="Brescovit A.D."/>
            <person name="Santos A.J."/>
        </authorList>
    </citation>
    <scope>NUCLEOTIDE SEQUENCE</scope>
    <source>
        <tissue evidence="3">Shoot tissue taken approximately 20 cm above the soil surface</tissue>
    </source>
</reference>
<dbReference type="AlphaFoldDB" id="A0A0A9D041"/>
<proteinExistence type="predicted"/>
<dbReference type="EMBL" id="GBRH01216704">
    <property type="protein sequence ID" value="JAD81191.1"/>
    <property type="molecule type" value="Transcribed_RNA"/>
</dbReference>
<sequence>MASHSPRMNPLLLALPLLPNSSICEPPPHRAPSELNPTRPGSMVLVLGRAGHGGRQRDSGGSRGPAPGVPGRPRVGSRPSRGEPPRSRGTITCPCQAVTCGRQRGGAAALGCR</sequence>
<feature type="compositionally biased region" description="Low complexity" evidence="1">
    <location>
        <begin position="64"/>
        <end position="79"/>
    </location>
</feature>
<evidence type="ECO:0000256" key="1">
    <source>
        <dbReference type="SAM" id="MobiDB-lite"/>
    </source>
</evidence>
<protein>
    <submittedName>
        <fullName evidence="3">Uncharacterized protein</fullName>
    </submittedName>
</protein>
<reference evidence="3" key="2">
    <citation type="journal article" date="2015" name="Data Brief">
        <title>Shoot transcriptome of the giant reed, Arundo donax.</title>
        <authorList>
            <person name="Barrero R.A."/>
            <person name="Guerrero F.D."/>
            <person name="Moolhuijzen P."/>
            <person name="Goolsby J.A."/>
            <person name="Tidwell J."/>
            <person name="Bellgard S.E."/>
            <person name="Bellgard M.I."/>
        </authorList>
    </citation>
    <scope>NUCLEOTIDE SEQUENCE</scope>
    <source>
        <tissue evidence="3">Shoot tissue taken approximately 20 cm above the soil surface</tissue>
    </source>
</reference>
<organism evidence="3">
    <name type="scientific">Arundo donax</name>
    <name type="common">Giant reed</name>
    <name type="synonym">Donax arundinaceus</name>
    <dbReference type="NCBI Taxonomy" id="35708"/>
    <lineage>
        <taxon>Eukaryota</taxon>
        <taxon>Viridiplantae</taxon>
        <taxon>Streptophyta</taxon>
        <taxon>Embryophyta</taxon>
        <taxon>Tracheophyta</taxon>
        <taxon>Spermatophyta</taxon>
        <taxon>Magnoliopsida</taxon>
        <taxon>Liliopsida</taxon>
        <taxon>Poales</taxon>
        <taxon>Poaceae</taxon>
        <taxon>PACMAD clade</taxon>
        <taxon>Arundinoideae</taxon>
        <taxon>Arundineae</taxon>
        <taxon>Arundo</taxon>
    </lineage>
</organism>
<keyword evidence="2" id="KW-0732">Signal</keyword>
<accession>A0A0A9D041</accession>
<evidence type="ECO:0000313" key="3">
    <source>
        <dbReference type="EMBL" id="JAD81191.1"/>
    </source>
</evidence>
<name>A0A0A9D041_ARUDO</name>
<evidence type="ECO:0000256" key="2">
    <source>
        <dbReference type="SAM" id="SignalP"/>
    </source>
</evidence>